<dbReference type="GO" id="GO:0016787">
    <property type="term" value="F:hydrolase activity"/>
    <property type="evidence" value="ECO:0007669"/>
    <property type="project" value="UniProtKB-KW"/>
</dbReference>
<keyword evidence="1" id="KW-0472">Membrane</keyword>
<keyword evidence="3" id="KW-1185">Reference proteome</keyword>
<dbReference type="EMBL" id="CP003929">
    <property type="protein sequence ID" value="AGB38085.1"/>
    <property type="molecule type" value="Genomic_DNA"/>
</dbReference>
<dbReference type="GeneID" id="14403993"/>
<accession>L0K0J6</accession>
<dbReference type="InterPro" id="IPR007404">
    <property type="entry name" value="YdjM-like"/>
</dbReference>
<reference evidence="2 3" key="1">
    <citation type="submission" date="2012-11" db="EMBL/GenBank/DDBJ databases">
        <title>FINISHED of Natronococcus occultus SP4, DSM 3396.</title>
        <authorList>
            <consortium name="DOE Joint Genome Institute"/>
            <person name="Eisen J."/>
            <person name="Huntemann M."/>
            <person name="Wei C.-L."/>
            <person name="Han J."/>
            <person name="Detter J.C."/>
            <person name="Han C."/>
            <person name="Tapia R."/>
            <person name="Chen A."/>
            <person name="Kyrpides N."/>
            <person name="Mavromatis K."/>
            <person name="Markowitz V."/>
            <person name="Szeto E."/>
            <person name="Ivanova N."/>
            <person name="Mikhailova N."/>
            <person name="Ovchinnikova G."/>
            <person name="Pagani I."/>
            <person name="Pati A."/>
            <person name="Goodwin L."/>
            <person name="Nordberg H.P."/>
            <person name="Cantor M.N."/>
            <person name="Hua S.X."/>
            <person name="Woyke T."/>
            <person name="Eisen J."/>
            <person name="Klenk H.-P."/>
            <person name="Klenk H.-P."/>
        </authorList>
    </citation>
    <scope>NUCLEOTIDE SEQUENCE [LARGE SCALE GENOMIC DNA]</scope>
    <source>
        <strain evidence="2 3">SP4</strain>
    </source>
</reference>
<sequence>MWPWGHLGVAYLLYSLYARGRFGRPPRPEPALAVLVGSQFADLIDKPLAWWVGLLPSGRSLAHSLLFAAVLLAVVYAAGFALGRVETATAFIIAHLSHLLADVPPRAFLGYPFETEFLLWPLLEQPTFRYGERLFEPPAVVELVVGPFTNPAVFVLFEWVLFGVAIALWYVDGCPGLEYVRDRIPA</sequence>
<dbReference type="AlphaFoldDB" id="L0K0J6"/>
<dbReference type="Pfam" id="PF04307">
    <property type="entry name" value="YdjM"/>
    <property type="match status" value="1"/>
</dbReference>
<feature type="transmembrane region" description="Helical" evidence="1">
    <location>
        <begin position="61"/>
        <end position="82"/>
    </location>
</feature>
<organism evidence="2 3">
    <name type="scientific">Natronococcus occultus SP4</name>
    <dbReference type="NCBI Taxonomy" id="694430"/>
    <lineage>
        <taxon>Archaea</taxon>
        <taxon>Methanobacteriati</taxon>
        <taxon>Methanobacteriota</taxon>
        <taxon>Stenosarchaea group</taxon>
        <taxon>Halobacteria</taxon>
        <taxon>Halobacteriales</taxon>
        <taxon>Natrialbaceae</taxon>
        <taxon>Natronococcus</taxon>
    </lineage>
</organism>
<dbReference type="eggNOG" id="arCOG03392">
    <property type="taxonomic scope" value="Archaea"/>
</dbReference>
<keyword evidence="1" id="KW-0812">Transmembrane</keyword>
<dbReference type="HOGENOM" id="CLU_089194_0_0_2"/>
<evidence type="ECO:0000313" key="2">
    <source>
        <dbReference type="EMBL" id="AGB38085.1"/>
    </source>
</evidence>
<keyword evidence="1" id="KW-1133">Transmembrane helix</keyword>
<dbReference type="Proteomes" id="UP000010878">
    <property type="component" value="Chromosome"/>
</dbReference>
<evidence type="ECO:0000256" key="1">
    <source>
        <dbReference type="SAM" id="Phobius"/>
    </source>
</evidence>
<dbReference type="OrthoDB" id="200338at2157"/>
<name>L0K0J6_9EURY</name>
<gene>
    <name evidence="2" type="ORF">Natoc_2309</name>
</gene>
<feature type="transmembrane region" description="Helical" evidence="1">
    <location>
        <begin position="152"/>
        <end position="171"/>
    </location>
</feature>
<dbReference type="STRING" id="694430.Natoc_2309"/>
<proteinExistence type="predicted"/>
<evidence type="ECO:0000313" key="3">
    <source>
        <dbReference type="Proteomes" id="UP000010878"/>
    </source>
</evidence>
<dbReference type="KEGG" id="nou:Natoc_2309"/>
<protein>
    <submittedName>
        <fullName evidence="2">Putative membrane-bound metal-dependent hydrolase (DUF457)</fullName>
    </submittedName>
</protein>
<dbReference type="RefSeq" id="WP_015321528.1">
    <property type="nucleotide sequence ID" value="NC_019974.1"/>
</dbReference>
<keyword evidence="2" id="KW-0378">Hydrolase</keyword>